<reference evidence="4 5" key="1">
    <citation type="submission" date="2019-02" db="EMBL/GenBank/DDBJ databases">
        <title>Deep-cultivation of Planctomycetes and their phenomic and genomic characterization uncovers novel biology.</title>
        <authorList>
            <person name="Wiegand S."/>
            <person name="Jogler M."/>
            <person name="Boedeker C."/>
            <person name="Pinto D."/>
            <person name="Vollmers J."/>
            <person name="Rivas-Marin E."/>
            <person name="Kohn T."/>
            <person name="Peeters S.H."/>
            <person name="Heuer A."/>
            <person name="Rast P."/>
            <person name="Oberbeckmann S."/>
            <person name="Bunk B."/>
            <person name="Jeske O."/>
            <person name="Meyerdierks A."/>
            <person name="Storesund J.E."/>
            <person name="Kallscheuer N."/>
            <person name="Luecker S."/>
            <person name="Lage O.M."/>
            <person name="Pohl T."/>
            <person name="Merkel B.J."/>
            <person name="Hornburger P."/>
            <person name="Mueller R.-W."/>
            <person name="Bruemmer F."/>
            <person name="Labrenz M."/>
            <person name="Spormann A.M."/>
            <person name="Op den Camp H."/>
            <person name="Overmann J."/>
            <person name="Amann R."/>
            <person name="Jetten M.S.M."/>
            <person name="Mascher T."/>
            <person name="Medema M.H."/>
            <person name="Devos D.P."/>
            <person name="Kaster A.-K."/>
            <person name="Ovreas L."/>
            <person name="Rohde M."/>
            <person name="Galperin M.Y."/>
            <person name="Jogler C."/>
        </authorList>
    </citation>
    <scope>NUCLEOTIDE SEQUENCE [LARGE SCALE GENOMIC DNA]</scope>
    <source>
        <strain evidence="4 5">Pan181</strain>
    </source>
</reference>
<keyword evidence="2" id="KW-1133">Transmembrane helix</keyword>
<protein>
    <submittedName>
        <fullName evidence="4">Pectic acid lyase</fullName>
    </submittedName>
</protein>
<keyword evidence="4" id="KW-0456">Lyase</keyword>
<dbReference type="Pfam" id="PF13243">
    <property type="entry name" value="SQHop_cyclase_C"/>
    <property type="match status" value="1"/>
</dbReference>
<feature type="transmembrane region" description="Helical" evidence="2">
    <location>
        <begin position="118"/>
        <end position="140"/>
    </location>
</feature>
<dbReference type="CDD" id="cd00688">
    <property type="entry name" value="ISOPREN_C2_like"/>
    <property type="match status" value="1"/>
</dbReference>
<organism evidence="4 5">
    <name type="scientific">Aeoliella mucimassa</name>
    <dbReference type="NCBI Taxonomy" id="2527972"/>
    <lineage>
        <taxon>Bacteria</taxon>
        <taxon>Pseudomonadati</taxon>
        <taxon>Planctomycetota</taxon>
        <taxon>Planctomycetia</taxon>
        <taxon>Pirellulales</taxon>
        <taxon>Lacipirellulaceae</taxon>
        <taxon>Aeoliella</taxon>
    </lineage>
</organism>
<dbReference type="RefSeq" id="WP_145251437.1">
    <property type="nucleotide sequence ID" value="NZ_CP036278.1"/>
</dbReference>
<feature type="region of interest" description="Disordered" evidence="1">
    <location>
        <begin position="62"/>
        <end position="83"/>
    </location>
</feature>
<keyword evidence="5" id="KW-1185">Reference proteome</keyword>
<feature type="domain" description="Squalene cyclase C-terminal" evidence="3">
    <location>
        <begin position="245"/>
        <end position="343"/>
    </location>
</feature>
<dbReference type="Gene3D" id="1.50.10.20">
    <property type="match status" value="2"/>
</dbReference>
<dbReference type="SUPFAM" id="SSF48239">
    <property type="entry name" value="Terpenoid cyclases/Protein prenyltransferases"/>
    <property type="match status" value="1"/>
</dbReference>
<dbReference type="EMBL" id="CP036278">
    <property type="protein sequence ID" value="QDU58901.1"/>
    <property type="molecule type" value="Genomic_DNA"/>
</dbReference>
<dbReference type="InterPro" id="IPR008930">
    <property type="entry name" value="Terpenoid_cyclase/PrenylTrfase"/>
</dbReference>
<evidence type="ECO:0000259" key="3">
    <source>
        <dbReference type="Pfam" id="PF13243"/>
    </source>
</evidence>
<dbReference type="InterPro" id="IPR032696">
    <property type="entry name" value="SQ_cyclase_C"/>
</dbReference>
<dbReference type="AlphaFoldDB" id="A0A518AW30"/>
<dbReference type="KEGG" id="amuc:Pan181_51420"/>
<accession>A0A518AW30</accession>
<dbReference type="GO" id="GO:0016829">
    <property type="term" value="F:lyase activity"/>
    <property type="evidence" value="ECO:0007669"/>
    <property type="project" value="UniProtKB-KW"/>
</dbReference>
<name>A0A518AW30_9BACT</name>
<evidence type="ECO:0000256" key="2">
    <source>
        <dbReference type="SAM" id="Phobius"/>
    </source>
</evidence>
<evidence type="ECO:0000313" key="5">
    <source>
        <dbReference type="Proteomes" id="UP000315750"/>
    </source>
</evidence>
<keyword evidence="2" id="KW-0472">Membrane</keyword>
<dbReference type="Proteomes" id="UP000315750">
    <property type="component" value="Chromosome"/>
</dbReference>
<dbReference type="OrthoDB" id="238862at2"/>
<proteinExistence type="predicted"/>
<sequence length="579" mass="63657">MPTKQPTADAPTLDPGVDACACPDCGMPMSVRLWLRTADCLRCGTSISLEYLPIAPSTAKANSRRKQASEQATPAPQLTPQSALPSAVAVDDIPLINVTAPPRIASRAKQLMRSLHQLLACLMSILAHLLMLLLLAILGWGSLPVEDPAIELSVVFDKDEREGDELSQSIQTVGFEVPLEDVDTPEEQEAERWAKDLAIEDPADAPNLPPLDRVADRLVSNNPYDRMLSARDPRIRQKVLEAEGGTNLTEAAVAKALRWLALHQNNDGSWSLDRFDHAGECNGRCHDRASMHSDEGATALALQAMLGAGQTHRTGIYRDTVSHGLQYLLFAQSANGSLATESDRNAGMYSHALATIALADAYALTGDEMLHDPAQRAVNFLVHAQHSAGGWRYVPGERGDLSVTGWQLMALHSARAAGLRVEPGTLAQASRFLDQVQTDRIGSMYAYQPGQRDTPAMTAEGLLSRIYLGWKQDEPGLREGVRELVRRHPVNHRQPNIYYWYYGTQLVHHWGGREWRTWNEAMSDALVTSQVRVGHAAGSWDPNTPHGGQGGRLYMTVLATCTLEVYYRHAPLFRKIKLD</sequence>
<gene>
    <name evidence="4" type="ORF">Pan181_51420</name>
</gene>
<feature type="compositionally biased region" description="Polar residues" evidence="1">
    <location>
        <begin position="69"/>
        <end position="83"/>
    </location>
</feature>
<evidence type="ECO:0000313" key="4">
    <source>
        <dbReference type="EMBL" id="QDU58901.1"/>
    </source>
</evidence>
<keyword evidence="2" id="KW-0812">Transmembrane</keyword>
<evidence type="ECO:0000256" key="1">
    <source>
        <dbReference type="SAM" id="MobiDB-lite"/>
    </source>
</evidence>